<sequence length="162" mass="18285">MAETKRRTVVVAMDGSKHSEYAYQWYLENVHNEGDLVLLVHSSDFSFAYPPTSMMMNSNPLVIERLVTEFEQKERKFLTELEALLGRTKVDGKVIRVHGSTGEGLIEASKEHGADFIVTGTRGLGTIRRTVLGSVSDYIIHHSHVPVLVCRHSDEHESHVRK</sequence>
<dbReference type="CDD" id="cd23659">
    <property type="entry name" value="USP_At3g01520-like"/>
    <property type="match status" value="1"/>
</dbReference>
<evidence type="ECO:0000259" key="1">
    <source>
        <dbReference type="Pfam" id="PF00582"/>
    </source>
</evidence>
<dbReference type="Gene3D" id="3.40.50.620">
    <property type="entry name" value="HUPs"/>
    <property type="match status" value="1"/>
</dbReference>
<proteinExistence type="predicted"/>
<gene>
    <name evidence="2" type="ORF">ACJMK2_042784</name>
</gene>
<dbReference type="InterPro" id="IPR006016">
    <property type="entry name" value="UspA"/>
</dbReference>
<comment type="caution">
    <text evidence="2">The sequence shown here is derived from an EMBL/GenBank/DDBJ whole genome shotgun (WGS) entry which is preliminary data.</text>
</comment>
<dbReference type="PRINTS" id="PR01438">
    <property type="entry name" value="UNVRSLSTRESS"/>
</dbReference>
<dbReference type="PANTHER" id="PTHR46989">
    <property type="entry name" value="USP DOMAIN-CONTAINING PROTEIN"/>
    <property type="match status" value="1"/>
</dbReference>
<reference evidence="2 3" key="1">
    <citation type="submission" date="2024-11" db="EMBL/GenBank/DDBJ databases">
        <title>Chromosome-level genome assembly of the freshwater bivalve Anodonta woodiana.</title>
        <authorList>
            <person name="Chen X."/>
        </authorList>
    </citation>
    <scope>NUCLEOTIDE SEQUENCE [LARGE SCALE GENOMIC DNA]</scope>
    <source>
        <strain evidence="2">MN2024</strain>
        <tissue evidence="2">Gills</tissue>
    </source>
</reference>
<keyword evidence="3" id="KW-1185">Reference proteome</keyword>
<dbReference type="Proteomes" id="UP001634394">
    <property type="component" value="Unassembled WGS sequence"/>
</dbReference>
<accession>A0ABD3VY10</accession>
<evidence type="ECO:0000313" key="2">
    <source>
        <dbReference type="EMBL" id="KAL3865393.1"/>
    </source>
</evidence>
<dbReference type="Pfam" id="PF00582">
    <property type="entry name" value="Usp"/>
    <property type="match status" value="1"/>
</dbReference>
<dbReference type="EMBL" id="JBJQND010000009">
    <property type="protein sequence ID" value="KAL3865393.1"/>
    <property type="molecule type" value="Genomic_DNA"/>
</dbReference>
<name>A0ABD3VY10_SINWO</name>
<evidence type="ECO:0000313" key="3">
    <source>
        <dbReference type="Proteomes" id="UP001634394"/>
    </source>
</evidence>
<feature type="domain" description="UspA" evidence="1">
    <location>
        <begin position="6"/>
        <end position="151"/>
    </location>
</feature>
<dbReference type="InterPro" id="IPR006015">
    <property type="entry name" value="Universal_stress_UspA"/>
</dbReference>
<organism evidence="2 3">
    <name type="scientific">Sinanodonta woodiana</name>
    <name type="common">Chinese pond mussel</name>
    <name type="synonym">Anodonta woodiana</name>
    <dbReference type="NCBI Taxonomy" id="1069815"/>
    <lineage>
        <taxon>Eukaryota</taxon>
        <taxon>Metazoa</taxon>
        <taxon>Spiralia</taxon>
        <taxon>Lophotrochozoa</taxon>
        <taxon>Mollusca</taxon>
        <taxon>Bivalvia</taxon>
        <taxon>Autobranchia</taxon>
        <taxon>Heteroconchia</taxon>
        <taxon>Palaeoheterodonta</taxon>
        <taxon>Unionida</taxon>
        <taxon>Unionoidea</taxon>
        <taxon>Unionidae</taxon>
        <taxon>Unioninae</taxon>
        <taxon>Sinanodonta</taxon>
    </lineage>
</organism>
<protein>
    <recommendedName>
        <fullName evidence="1">UspA domain-containing protein</fullName>
    </recommendedName>
</protein>
<dbReference type="PANTHER" id="PTHR46989:SF3">
    <property type="entry name" value="USPA DOMAIN-CONTAINING PROTEIN"/>
    <property type="match status" value="1"/>
</dbReference>
<dbReference type="InterPro" id="IPR014729">
    <property type="entry name" value="Rossmann-like_a/b/a_fold"/>
</dbReference>
<dbReference type="AlphaFoldDB" id="A0ABD3VY10"/>
<dbReference type="SUPFAM" id="SSF52402">
    <property type="entry name" value="Adenine nucleotide alpha hydrolases-like"/>
    <property type="match status" value="1"/>
</dbReference>